<protein>
    <submittedName>
        <fullName evidence="1">Uncharacterized protein</fullName>
    </submittedName>
</protein>
<dbReference type="EMBL" id="HG423144">
    <property type="protein sequence ID" value="CDG50864.1"/>
    <property type="molecule type" value="Genomic_DNA"/>
</dbReference>
<dbReference type="AlphaFoldDB" id="T2L0Q6"/>
<geneLocation type="mitochondrion" evidence="1"/>
<evidence type="ECO:0000313" key="1">
    <source>
        <dbReference type="EMBL" id="CDG50864.1"/>
    </source>
</evidence>
<proteinExistence type="predicted"/>
<accession>T2L0Q6</accession>
<organism evidence="1">
    <name type="scientific">Urticina eques</name>
    <name type="common">Sea anemone</name>
    <dbReference type="NCBI Taxonomy" id="417072"/>
    <lineage>
        <taxon>Eukaryota</taxon>
        <taxon>Metazoa</taxon>
        <taxon>Cnidaria</taxon>
        <taxon>Anthozoa</taxon>
        <taxon>Hexacorallia</taxon>
        <taxon>Actiniaria</taxon>
        <taxon>Actiniidae</taxon>
        <taxon>Urticina</taxon>
    </lineage>
</organism>
<name>T2L0Q6_URTEQ</name>
<keyword evidence="1" id="KW-0496">Mitochondrion</keyword>
<reference evidence="1" key="1">
    <citation type="submission" date="2013-07" db="EMBL/GenBank/DDBJ databases">
        <title>Sea anemones possess a surprisingly dynamic mitogenome structure due to intron ribozymes, insertion elements and rare heteroplasmic haplotypes.</title>
        <authorList>
            <person name="Emblem A."/>
            <person name="Okkenhaug S."/>
            <person name="Weiss E.S."/>
            <person name="Denver D.R."/>
            <person name="Karlsen B.O."/>
            <person name="Moum T."/>
            <person name="Johansen S.D."/>
        </authorList>
    </citation>
    <scope>NUCLEOTIDE SEQUENCE</scope>
    <source>
        <strain evidence="1">NOR1</strain>
    </source>
</reference>
<sequence>MENGEGILDVHFTDGSFLSFPVEVKVGQTPSSWDFKVELWPDTINIVWADHFMFLKPPTGIFMPNNGTVFDIPLNCVWGAPLYYKGAIAGNPLNFAADYNHPGALNLIKKVTESNIFHDMSLCQTKGQGQGDIGILRNFKTFWKNFNKKELARCNEAHPMIKIPRQELFRMGHIQPMTALKLWLYRGKLLSPNTSYELARKALSLPKKLFIVQSFRRQILKSGPSSDES</sequence>